<organism evidence="13 14">
    <name type="scientific">Urbifossiella limnaea</name>
    <dbReference type="NCBI Taxonomy" id="2528023"/>
    <lineage>
        <taxon>Bacteria</taxon>
        <taxon>Pseudomonadati</taxon>
        <taxon>Planctomycetota</taxon>
        <taxon>Planctomycetia</taxon>
        <taxon>Gemmatales</taxon>
        <taxon>Gemmataceae</taxon>
        <taxon>Urbifossiella</taxon>
    </lineage>
</organism>
<dbReference type="InterPro" id="IPR000644">
    <property type="entry name" value="CBS_dom"/>
</dbReference>
<dbReference type="Pfam" id="PF00571">
    <property type="entry name" value="CBS"/>
    <property type="match status" value="1"/>
</dbReference>
<protein>
    <submittedName>
        <fullName evidence="13">Inner membrane protein YbaL</fullName>
    </submittedName>
</protein>
<feature type="transmembrane region" description="Helical" evidence="9">
    <location>
        <begin position="85"/>
        <end position="111"/>
    </location>
</feature>
<feature type="transmembrane region" description="Helical" evidence="9">
    <location>
        <begin position="305"/>
        <end position="326"/>
    </location>
</feature>
<dbReference type="PANTHER" id="PTHR42751">
    <property type="entry name" value="SODIUM/HYDROGEN EXCHANGER FAMILY/TRKA DOMAIN PROTEIN"/>
    <property type="match status" value="1"/>
</dbReference>
<sequence>MHEFPLISTIAVAFTAAWVLGLVTQRLRLSPIVGYLLAGVAIGPHTPGIQGDVHIAHQLAEVGVILLMFGVGLHFHLADLLAVKWVAIPGAVVQSLAATAVCVAVFAAFGVPPRTGAVIGMAVAVASTVVLMRVLMDADALASPAGHVAVGWLLVEDVITVVVLVMIPVFGEHPAAEAAEPVHPVLAVGVALAKLSALIAVVAVAGARVVPWALTKVARLRSRELFTLTVMVFSVAIAAGAYSLFGASMALGAFLAGMMVALSPVSHQAAADALPLRDAFAVLFFVSVGMLFDPAFLVRQPLMMLAVMAVILVVKPVVALVLVLGLGHSVRTALVVAIGLAQIGEFSFILSETARKAGLMTDDGHNVLVGGAILSITLNPLLFRSIPAIERWLKRQPRLWALLTARAERRVQGANAEVAPPAAGRRRAVVVGYGPVGRTVDRLLRDAGLDTVVIDLNMDTVDEIRREGRTAVYGDASQAAILESAGVGGAAYLVLTLPQAATRAAIVATGRSLNATLKILVRAHYLRERGELEHVGATAAIFEEAEAAVALARLVLADTGAGRERIEHAVRDIRARLILENVTGLRSQPVRNIMVPWTRVRRLSDAAGPDDVRRQVRENRFSRWPVVEAATGRPVGYLLAKDLIGLPSDGTAWTTLVRPLTAVGPDDDVESTLQFFQREGATVCVVRDGDTPVGIVTIEDVLEQVVGRFEDEYPRHPKVVLRDLLVTNEALLDLSATTAEGAIGELAAAIPAGAVPAGVSAAELAIERERDLPTNLGLGVAVPHARCPGLRAPVVVFGRSAAGVTFGGAEAAAVHLIFLLVTPAEQPNLQVLLLGSVARVAGDAGSREKLRAAATVADVGDVLAGG</sequence>
<dbReference type="Gene3D" id="1.20.1530.20">
    <property type="match status" value="1"/>
</dbReference>
<feature type="domain" description="CBS" evidence="12">
    <location>
        <begin position="594"/>
        <end position="655"/>
    </location>
</feature>
<evidence type="ECO:0000256" key="8">
    <source>
        <dbReference type="PROSITE-ProRule" id="PRU00703"/>
    </source>
</evidence>
<dbReference type="GO" id="GO:0016020">
    <property type="term" value="C:membrane"/>
    <property type="evidence" value="ECO:0007669"/>
    <property type="project" value="UniProtKB-SubCell"/>
</dbReference>
<keyword evidence="6 9" id="KW-1133">Transmembrane helix</keyword>
<dbReference type="SUPFAM" id="SSF51735">
    <property type="entry name" value="NAD(P)-binding Rossmann-fold domains"/>
    <property type="match status" value="1"/>
</dbReference>
<evidence type="ECO:0000259" key="10">
    <source>
        <dbReference type="PROSITE" id="PS51094"/>
    </source>
</evidence>
<dbReference type="InterPro" id="IPR006153">
    <property type="entry name" value="Cation/H_exchanger_TM"/>
</dbReference>
<dbReference type="EMBL" id="CP036273">
    <property type="protein sequence ID" value="QDU22685.1"/>
    <property type="molecule type" value="Genomic_DNA"/>
</dbReference>
<dbReference type="Gene3D" id="3.40.50.720">
    <property type="entry name" value="NAD(P)-binding Rossmann-like Domain"/>
    <property type="match status" value="1"/>
</dbReference>
<feature type="transmembrane region" description="Helical" evidence="9">
    <location>
        <begin position="55"/>
        <end position="73"/>
    </location>
</feature>
<keyword evidence="5" id="KW-0677">Repeat</keyword>
<dbReference type="GO" id="GO:0015297">
    <property type="term" value="F:antiporter activity"/>
    <property type="evidence" value="ECO:0007669"/>
    <property type="project" value="InterPro"/>
</dbReference>
<dbReference type="Pfam" id="PF00359">
    <property type="entry name" value="PTS_EIIA_2"/>
    <property type="match status" value="1"/>
</dbReference>
<proteinExistence type="inferred from homology"/>
<feature type="domain" description="CBS" evidence="12">
    <location>
        <begin position="656"/>
        <end position="712"/>
    </location>
</feature>
<dbReference type="PROSITE" id="PS51094">
    <property type="entry name" value="PTS_EIIA_TYPE_2"/>
    <property type="match status" value="1"/>
</dbReference>
<evidence type="ECO:0000256" key="9">
    <source>
        <dbReference type="SAM" id="Phobius"/>
    </source>
</evidence>
<keyword evidence="7 9" id="KW-0472">Membrane</keyword>
<dbReference type="SUPFAM" id="SSF55804">
    <property type="entry name" value="Phoshotransferase/anion transport protein"/>
    <property type="match status" value="1"/>
</dbReference>
<dbReference type="RefSeq" id="WP_145242618.1">
    <property type="nucleotide sequence ID" value="NZ_CP036273.1"/>
</dbReference>
<evidence type="ECO:0000256" key="1">
    <source>
        <dbReference type="ARBA" id="ARBA00004141"/>
    </source>
</evidence>
<comment type="subcellular location">
    <subcellularLocation>
        <location evidence="1">Membrane</location>
        <topology evidence="1">Multi-pass membrane protein</topology>
    </subcellularLocation>
</comment>
<evidence type="ECO:0000256" key="2">
    <source>
        <dbReference type="ARBA" id="ARBA00005551"/>
    </source>
</evidence>
<dbReference type="InterPro" id="IPR002178">
    <property type="entry name" value="PTS_EIIA_type-2_dom"/>
</dbReference>
<dbReference type="GO" id="GO:0006813">
    <property type="term" value="P:potassium ion transport"/>
    <property type="evidence" value="ECO:0007669"/>
    <property type="project" value="InterPro"/>
</dbReference>
<dbReference type="InterPro" id="IPR003148">
    <property type="entry name" value="RCK_N"/>
</dbReference>
<feature type="transmembrane region" description="Helical" evidence="9">
    <location>
        <begin position="6"/>
        <end position="23"/>
    </location>
</feature>
<feature type="domain" description="RCK N-terminal" evidence="11">
    <location>
        <begin position="425"/>
        <end position="542"/>
    </location>
</feature>
<keyword evidence="4 9" id="KW-0812">Transmembrane</keyword>
<dbReference type="Gene3D" id="3.10.580.10">
    <property type="entry name" value="CBS-domain"/>
    <property type="match status" value="1"/>
</dbReference>
<evidence type="ECO:0000313" key="14">
    <source>
        <dbReference type="Proteomes" id="UP000319576"/>
    </source>
</evidence>
<dbReference type="GO" id="GO:1902600">
    <property type="term" value="P:proton transmembrane transport"/>
    <property type="evidence" value="ECO:0007669"/>
    <property type="project" value="InterPro"/>
</dbReference>
<evidence type="ECO:0000313" key="13">
    <source>
        <dbReference type="EMBL" id="QDU22685.1"/>
    </source>
</evidence>
<dbReference type="InterPro" id="IPR016152">
    <property type="entry name" value="PTrfase/Anion_transptr"/>
</dbReference>
<dbReference type="InterPro" id="IPR044751">
    <property type="entry name" value="Ion_transp-like_CBS"/>
</dbReference>
<dbReference type="Pfam" id="PF02254">
    <property type="entry name" value="TrkA_N"/>
    <property type="match status" value="1"/>
</dbReference>
<keyword evidence="14" id="KW-1185">Reference proteome</keyword>
<dbReference type="CDD" id="cd04590">
    <property type="entry name" value="CBS_pair_CorC_HlyC_assoc"/>
    <property type="match status" value="1"/>
</dbReference>
<dbReference type="SUPFAM" id="SSF54631">
    <property type="entry name" value="CBS-domain pair"/>
    <property type="match status" value="1"/>
</dbReference>
<feature type="transmembrane region" description="Helical" evidence="9">
    <location>
        <begin position="117"/>
        <end position="136"/>
    </location>
</feature>
<feature type="transmembrane region" description="Helical" evidence="9">
    <location>
        <begin position="191"/>
        <end position="214"/>
    </location>
</feature>
<dbReference type="Gene3D" id="3.40.930.10">
    <property type="entry name" value="Mannitol-specific EII, Chain A"/>
    <property type="match status" value="1"/>
</dbReference>
<feature type="transmembrane region" description="Helical" evidence="9">
    <location>
        <begin position="226"/>
        <end position="259"/>
    </location>
</feature>
<dbReference type="InterPro" id="IPR038770">
    <property type="entry name" value="Na+/solute_symporter_sf"/>
</dbReference>
<dbReference type="InterPro" id="IPR046342">
    <property type="entry name" value="CBS_dom_sf"/>
</dbReference>
<dbReference type="OrthoDB" id="9793589at2"/>
<feature type="transmembrane region" description="Helical" evidence="9">
    <location>
        <begin position="332"/>
        <end position="350"/>
    </location>
</feature>
<evidence type="ECO:0000256" key="6">
    <source>
        <dbReference type="ARBA" id="ARBA00022989"/>
    </source>
</evidence>
<gene>
    <name evidence="13" type="primary">ybaL</name>
    <name evidence="13" type="ORF">ETAA1_46690</name>
</gene>
<keyword evidence="8" id="KW-0129">CBS domain</keyword>
<dbReference type="InterPro" id="IPR036291">
    <property type="entry name" value="NAD(P)-bd_dom_sf"/>
</dbReference>
<dbReference type="KEGG" id="uli:ETAA1_46690"/>
<name>A0A517XYU9_9BACT</name>
<dbReference type="PROSITE" id="PS00372">
    <property type="entry name" value="PTS_EIIA_TYPE_2_HIS"/>
    <property type="match status" value="1"/>
</dbReference>
<feature type="transmembrane region" description="Helical" evidence="9">
    <location>
        <begin position="279"/>
        <end position="298"/>
    </location>
</feature>
<evidence type="ECO:0000259" key="11">
    <source>
        <dbReference type="PROSITE" id="PS51201"/>
    </source>
</evidence>
<feature type="domain" description="PTS EIIA type-2" evidence="10">
    <location>
        <begin position="723"/>
        <end position="866"/>
    </location>
</feature>
<dbReference type="PROSITE" id="PS51371">
    <property type="entry name" value="CBS"/>
    <property type="match status" value="2"/>
</dbReference>
<dbReference type="Proteomes" id="UP000319576">
    <property type="component" value="Chromosome"/>
</dbReference>
<evidence type="ECO:0000256" key="4">
    <source>
        <dbReference type="ARBA" id="ARBA00022692"/>
    </source>
</evidence>
<evidence type="ECO:0000256" key="7">
    <source>
        <dbReference type="ARBA" id="ARBA00023136"/>
    </source>
</evidence>
<keyword evidence="3" id="KW-0813">Transport</keyword>
<evidence type="ECO:0000259" key="12">
    <source>
        <dbReference type="PROSITE" id="PS51371"/>
    </source>
</evidence>
<accession>A0A517XYU9</accession>
<comment type="similarity">
    <text evidence="2">Belongs to the monovalent cation:proton antiporter 2 (CPA2) transporter (TC 2.A.37) family.</text>
</comment>
<dbReference type="PANTHER" id="PTHR42751:SF1">
    <property type="entry name" value="CATION_PROTON ANTIPORTER YBAL-RELATED"/>
    <property type="match status" value="1"/>
</dbReference>
<feature type="transmembrane region" description="Helical" evidence="9">
    <location>
        <begin position="148"/>
        <end position="171"/>
    </location>
</feature>
<evidence type="ECO:0000256" key="5">
    <source>
        <dbReference type="ARBA" id="ARBA00022737"/>
    </source>
</evidence>
<dbReference type="PROSITE" id="PS51201">
    <property type="entry name" value="RCK_N"/>
    <property type="match status" value="1"/>
</dbReference>
<dbReference type="AlphaFoldDB" id="A0A517XYU9"/>
<reference evidence="13 14" key="1">
    <citation type="submission" date="2019-02" db="EMBL/GenBank/DDBJ databases">
        <title>Deep-cultivation of Planctomycetes and their phenomic and genomic characterization uncovers novel biology.</title>
        <authorList>
            <person name="Wiegand S."/>
            <person name="Jogler M."/>
            <person name="Boedeker C."/>
            <person name="Pinto D."/>
            <person name="Vollmers J."/>
            <person name="Rivas-Marin E."/>
            <person name="Kohn T."/>
            <person name="Peeters S.H."/>
            <person name="Heuer A."/>
            <person name="Rast P."/>
            <person name="Oberbeckmann S."/>
            <person name="Bunk B."/>
            <person name="Jeske O."/>
            <person name="Meyerdierks A."/>
            <person name="Storesund J.E."/>
            <person name="Kallscheuer N."/>
            <person name="Luecker S."/>
            <person name="Lage O.M."/>
            <person name="Pohl T."/>
            <person name="Merkel B.J."/>
            <person name="Hornburger P."/>
            <person name="Mueller R.-W."/>
            <person name="Bruemmer F."/>
            <person name="Labrenz M."/>
            <person name="Spormann A.M."/>
            <person name="Op den Camp H."/>
            <person name="Overmann J."/>
            <person name="Amann R."/>
            <person name="Jetten M.S.M."/>
            <person name="Mascher T."/>
            <person name="Medema M.H."/>
            <person name="Devos D.P."/>
            <person name="Kaster A.-K."/>
            <person name="Ovreas L."/>
            <person name="Rohde M."/>
            <person name="Galperin M.Y."/>
            <person name="Jogler C."/>
        </authorList>
    </citation>
    <scope>NUCLEOTIDE SEQUENCE [LARGE SCALE GENOMIC DNA]</scope>
    <source>
        <strain evidence="13 14">ETA_A1</strain>
    </source>
</reference>
<dbReference type="Pfam" id="PF00999">
    <property type="entry name" value="Na_H_Exchanger"/>
    <property type="match status" value="1"/>
</dbReference>
<feature type="transmembrane region" description="Helical" evidence="9">
    <location>
        <begin position="32"/>
        <end position="49"/>
    </location>
</feature>
<evidence type="ECO:0000256" key="3">
    <source>
        <dbReference type="ARBA" id="ARBA00022448"/>
    </source>
</evidence>